<evidence type="ECO:0000256" key="1">
    <source>
        <dbReference type="ARBA" id="ARBA00022490"/>
    </source>
</evidence>
<evidence type="ECO:0000256" key="3">
    <source>
        <dbReference type="ARBA" id="ARBA00023010"/>
    </source>
</evidence>
<dbReference type="PANTHER" id="PTHR30612">
    <property type="entry name" value="SECA INNER MEMBRANE COMPONENT OF SEC PROTEIN SECRETION SYSTEM"/>
    <property type="match status" value="1"/>
</dbReference>
<feature type="region of interest" description="Disordered" evidence="5">
    <location>
        <begin position="1027"/>
        <end position="1049"/>
    </location>
</feature>
<feature type="compositionally biased region" description="Polar residues" evidence="5">
    <location>
        <begin position="1174"/>
        <end position="1184"/>
    </location>
</feature>
<dbReference type="SUPFAM" id="SSF81767">
    <property type="entry name" value="Pre-protein crosslinking domain of SecA"/>
    <property type="match status" value="1"/>
</dbReference>
<dbReference type="GO" id="GO:0016020">
    <property type="term" value="C:membrane"/>
    <property type="evidence" value="ECO:0007669"/>
    <property type="project" value="InterPro"/>
</dbReference>
<dbReference type="GO" id="GO:0006605">
    <property type="term" value="P:protein targeting"/>
    <property type="evidence" value="ECO:0007669"/>
    <property type="project" value="InterPro"/>
</dbReference>
<dbReference type="PROSITE" id="PS51196">
    <property type="entry name" value="SECA_MOTOR_DEAD"/>
    <property type="match status" value="1"/>
</dbReference>
<feature type="domain" description="SecA family profile" evidence="7">
    <location>
        <begin position="3171"/>
        <end position="3820"/>
    </location>
</feature>
<evidence type="ECO:0000256" key="5">
    <source>
        <dbReference type="SAM" id="MobiDB-lite"/>
    </source>
</evidence>
<sequence>MIQINALLIGQNLYIDNKKGLIRSAENILKNFHQNYKKNDQHMIVIYPLIDEEEQLFFINMTYSPEFKKSENLTYWQVSKTQGENRIFFAHLEINLDKKSKSICSIYQENDAFIESCFTPEVKEFFQESLELTDSQYSIEFLKPQSLIDEQHAGVEVAQIGLNILQQKQQIYCMSVADILNLRQEHFSISDSKANPINQYIKNQEQNFDLEDQLLEFYILLEDKQQRKFLQISKALYEKEGEEAQGPKQNEVLAKLEKFFLKYKDFMLQIPMNHHQNLNEYLMTQSVPFILRQDKILDLKNSIIQCLEHIREELQGQENEDYENLNNEMSLEVYQQFISERKKFESRKEKKEDINVLDNMSYFYYDNQIYCKTLTGKFLTETGDDASYSDLVCMLLQYIKINFKITCIPNNDDQQIDDDLKTIIKKIQQTKQKLGKSSIVKYLNKKFSVDLIDGSKCKDFIGDQRKLYYWPVVYQDDYECYETTLVKMERIYTNPTEVYEFLLNIIENESSLYTILEYFMKYLYERSKASFQEFLDSVTNSLKKNISVSELWKVISDSVRSGNFSNDNPDQALILKHTYIMDTLVEQIEHCKQSTEKMFLFRMRQDLKSYIQEINLQIIKENTYKENQQSLALQLEEIKFLQEQKHLEKEIENQKERIKEQNEAISKLEKELQKTQSEDKKKELEAQMAKLSKQKEELDLQNQDMVYKKFYNSIYKGLKKHTEQVSLNLFDKSSTLGEVINQLKTQLIIDKTYMEKIWSEITGLGQEDLNSFNNFVNRNSQNKKYADEIKAKWAVLFAKPVVKLSNGILQISGNFFSMTTVKSQYEQFINQAKEILIIAIEQLIWDVNLIAPSKNVAIEAKVIFVKFKECVIDTSSPNQSKQSQDQLNDWQRQNKRDPIHGKHGLAGESAGNIMIKAFEDIQWKECLKLKANGARGQDGTNGLDGYNGAQGKHGRDGLSMCKDKESPNVFKTSTLGNEHKIWYGTKRGLGSDAGLGGNAGVGGEGGYHGQISVTIGNKKATLNLEQKKGSNGNDGVEGNGGTPGKDGLNGVDCHEYNQWATKMHYDEGDLKLEEEIGIFGKRSYECRILKNKYDYERYGMNDYSKDQNGLLKDLRGLKATQQQNKKQKSAQKQAINQALIDSIFQQKSQELISAETQKQVQVISQKETKETQQKIDQLQKTQDANKQKQSQIQKSNQMAQNKKQSEALKLQEKQMMLSNQKQAIMQNQKKQQDVAQKINEQNKQLMQMNQNIEQIDVTSQQVQQQVTQEATYKEDKSKIKNEPNKSFEWDIGHNQIVLPDLSEYMRIDQEKLIYFLQNLKINHPAQINLIEKFLEMVDTFILLMRNLYHDKKVQAFIKSIKDCLENIYHQGLRQTLNSISVIISKVALILKQNPVKTLIEQDMLEVLLYKDIIEPHYLSECKKHADKIFEQLMYKIQLMEKEEAISTLKIAISLKNNVPDTPLSKVFHFTVGVLSKFMRADKGIKKNSFINIITEIEKMISTLQSSQSSTHHHSSEGIKEFSLLSCSLYNHYFQRTIKYDDYPLDMMMYHFNFYQKSEQFVEVIKLFANLVEDTNTHTYYLPHLLGYNGKSFLLTVQQNISLIYFTMEEVCLIKSYIDKVVAIIIEGQSLFNSISSQIQSIKIMIDQKWEKWLHANDRLNKILITIKMQQTITNEVFKSAMEAHYYLETAKIDLLRKQIFANQIKEVLFASTSDLASQIKLQEITEEIKRRHSLQLIKGQTSQKWYIIKQNLIKIGKRLIFENQASEQVLHSHKVEVPTAFINQMSQSEFRDWIVKSCYSGDQYQVKEQLEVLLEKFYSKTDGQSNFQNDQFLRQMLVKISQRQQSYFYEKDLKLILLNILNQWIELQKLGKNDLQHFESTLDYRGNLNFTSYIVQKCLNEDAEDFLEKYYDQFNLQERKNFKNQNKEFNNLIKQIESYQAIKKYFETMKSKIERDPSLISEQKRIKSDFKKLAAFTFDNFFKLECNIPFEDIMKHCYEQYIDGYDTQLAKLKTISKIFGVKSTTKEKLGLSQQKGKKLIHKLEKIIEKDPECASFIIKIMDFDTTELLSSTNSVLLKQNSARIEESIILIDLRNTVSKLFKEKVFQDIENRLNDIFQDFEDDMIEINATLKYKIISILQALKQFSQYIFDPQGCKEMLNNLVHEIQSRAKLDLDLIERFKKQVRLVSRVKVELITKESEQLYGTSERNKEKDALIQLSKEFNEFQDSEQFTYQQNFVLCNSLIKKIFDIIKVQDQKQKGRIHDQEQLKQVFAVCMITFCINQISEKDILSLIKDSKDFKIRFKQQNQWKHLLVDYFKTELQFTLILQKKEDLFNRCMDYNQWLSQSKLKISSILDIIAKLPEFEGNDRTSSIDRLNKNLSILLVGAHKQGLLKSSSKQLKILKNQIEKIHKSINDSNQESKVQEIDSLIQKQSLDFMQNFIRIEAYNKDNLMNLIIQDLQKITESVRGEPNVKKMHEYVTNQQDYLQEINKIIQLTPFSSQQINSLKALHQKLDSAYYISGSQIFQNLSNEVMSQIKSDKCSLLLQYESEIFSSIEITDKFYKYASKVGEKYLQIYQESKSVSKAVSEFENLIYSQQFIINDSLKINMSHIDKFSIHNPKKALYDIKDLQYNNKEEVENFLILHRSLNEDDVLSPSMCSQLKDIYDILLFVNDQQKQTIFQKLIKLIKEKEIEDQEEEEDSELLKQLKNTFANFTSNSISKLLNSDENQDSINQFIENDFESTIRQIRITFKLQNKGNQKLLQFLYQNENIINLNQEHRASFIQALQLAYRQETNENQDDNYLLVHMKQSIQNESTQKQLEFIKMLQSIENQHLIDILNNLSKSKLTYINRIWSILIQKDYSNWKEEVFIMTAYYICSLWIENLEPLDVKLQEDKDYLDQRMKKVKGLLAALTQQRFNLNENKLNKFNDIIKTVSLKTNSYKSDYISQVSVRNLEQFLLIIDQKDNFEVIINILEQYRPIIWHQKLLIYSCERSINEFFSKQNGIISTQQLKIKQSITKGLKYIQESVGILETIKCLLDEEIDSESESLFLSYESLLNVITKLVQLKKKNLLTDSVVQQLKGGQINDIQIQIMKILIRQELNYSEDNILHKNIVSGLYSFSQFYGESKLQLLISLIVKAFKKQKTYDPQDLLILLQKINNRRIILNQQSFEIMEKESDISIWAKLLQKEAEIKKIRDEKNKQKLSQDELLRFECNNLCEQIYIDDYNDGVKDWVKPKNGDEPRLTQFILRIFQVFRGISNVLPSQGIISKWDRQKVTNWANSQGTKDLYQDKWNFKNACEIFAVIIRGIQLATNNIARHTQISCCVFFYFDLGHVGQVYTGEGKTLITAFWSIIQVIRGMKVDILSSSSDLASRDCYETKIIYDQFGIKVDTNCDENATEDEDKRKQKYQADIIYGDIGSFERDYLLDSVFIGKSVRGGRTTGSLMIDEIDSSLLDKGESTLYLSHKIPELACLKNLYIQIWASVHSKGNTKGTQEDIKAITESLKLRIDSKNIQIPNILKNLIFKKLPEYVNNAFTAKNMHQNDPYIVKMRKDNGRVVVMDKETGVEQKSTQWSNGLHQFLQLKHQDRLTPESFRAVFISNLKYFQNYKGKIYGLTGTLGSKVERNLLNNLYSLKFFNLPRFTQSSYIQNDPIIVPTLQAQLNMIKMIVKDVCIEQKRPILFICENVSSVLQIEQFIAEFHNQVYKRISADEDLDIGTESNPLLGGEVIVATNIAGRGTDLKVNDKVSKIGGMHVTVTFLPSNIRVEEQAFGRTARKGQQGSGQFCIQFPNSSLSIDEIKLERDRIESYRLAELKKKTIVKLEIEGILFQKFTDLFLKLSDKLKHDFGMKYTLGDQLFSKYYEIQIEFLKNRWAFFLESITEELSEVYKKGKRVTFEFFENFRSECFRNVGDQDGLKFAKSYCELVKIGNFFDEHQFIKMALKAYNKAIKNEPQFCEVALYRKAKALMDKNSSTVLEFFGLQNLYNHVASDVQSQLEKRKQIGLILKQSLNLMQSKVNDLLAGMQVAKAVDQNYKQRAKDVQYENLFELQVQEIVGLYSYHINSIKQSVGQLPTLDVLREIFSCIDDQDMLTKITTYFENNTDIFKLERISTKVQIQQQPYRFIVNGEIIDLPVNLQYCDKEIINVIKGKIGKSSYQERYLIESDFKNVFLTQDSVIQSLKQKGYLNNMEQLVYVPLFDPEKFMLATFKTDGEQKKMMTFLIECSQKFFDIQVFKKNLSSLSLYYNELIQKKLIQIEEKGTLIIKNDKDQMIKEFGERVFNIIQNYIDDALTQGKSEIQIIKSQINVHTSSSEQFTSLKFFMLTKNIIKQKAFNFKLTHHRKDRRNKIKKQVYSLIDQIDLNKSSQSNQILDHFMAMININSAPIIKDQEQKKKDAYLFKDLRFDSPIEVLQKQKDIFKQNLYKAILNKIGINKIKESVEVEVTILATKFSEQQKPVPREIEEMNDLGLEKIIVLQQGWKFDWRAAAVMLIGLAQIGLGVILTATGVGATLGAALIAEGVSDIIYGASAMAQGEFSWTDYAIQKAISLAIAVVTMGCSSFASSAGGQLVKKAGIRLAISQVKKAALKSIIQLIKEKVIKWTVKTFGVLKMFAENLINQGTSIIISKGMIVIEKIVNTVIEPIKKFLFEAIARITENDRDGFLNKCFDTMKSSLSMFLVHSQKFIKMFNQGKDLLQKILHKFQKGGQNYSTKMVAALASMTQIMQSCVLIGKISQQVQETSKVIQKTEKTYSEIKVAYQSQQVFQLTQEQKDKCNQQITFFFNDKTKNAINEIQDKTQKQVDQWASDLIDNFINDKVVTVIESQFDNQMLKLDEDEDKPAEKDEKVKEEKCKEIKIKEKSILEEAQEGAYELLVTCMDKTILTGIENIIQQGAKNLKILCADQFSTLRIVLIKVCVYSYHVQNFTSVILDYFKSTTKKLLDVINNFGSLIISNLKYIGIIFDSKLQIKDARKVALWVKNKASAIQNIINAPNQLENLTSSVTNFFDVIQEKVLSIVQHFSNLNMNIPDEFYNKCVERVDAFLEFLQDWIVQPIMAIIQPLMNKISTKVVNKFQKFFMSLSDKDGKNIEMHEKFNKKLDLFILDFQEDKKYKINWEGLVEKFPVSIDLKGIIETVQNTVEAAEQIVRIEDRLKLEKNKIKQNVKETKHNIKQIAEDAHQILHSKEGAASAMVQVAKQEFLAYVPQYINKQCELYTQYYVEKFFMTFNGSIDYIKEKIIEIYDQVQNAELLYQWIKTQIGDLMDKIKGLYSQIKAYCQSVFSNIIKLLNFKVDLNDPEQFKHFITSKIETLKSISTFAQEGFDIATEVKNIFISANKSLGEFQKGQIGQISQIKRTEFIESVDFYILSTVASAKNFIQSAITCRVQEFSELFLKDFEEFCFTGKTSNQATDALKRTISKLQQSASINSEEIERLFQAVKDKLNEKLNLGISQIHQSIAQLRTELQQTREQIIQSGKELQDRGVRAQEELKDMKDQVANMDYQQVVKATVQVGAEEFKEEIIGKLLEISDQLVSKIIDNIVIKSQPILDEAKNQISSLYDRSKVVQDFALLINRKKENLQRSIQDILTNLKKQIYLIVRRIIKKVQIDTPFSIANANEQLKSLARLNFSKEIKAIEDLIPNLFLDLNIIEEDQRSLQGDKGSGSIEVIEKQKFLKILDQIIGDLSKTLKKYAHQNAKKRIQQAFDKLVS</sequence>
<dbReference type="InterPro" id="IPR014018">
    <property type="entry name" value="SecA_motor_DEAD"/>
</dbReference>
<proteinExistence type="predicted"/>
<feature type="compositionally biased region" description="Gly residues" evidence="5">
    <location>
        <begin position="1035"/>
        <end position="1044"/>
    </location>
</feature>
<keyword evidence="1" id="KW-0963">Cytoplasm</keyword>
<feature type="domain" description="Helicase C-terminal" evidence="6">
    <location>
        <begin position="3670"/>
        <end position="3830"/>
    </location>
</feature>
<feature type="coiled-coil region" evidence="4">
    <location>
        <begin position="5149"/>
        <end position="5176"/>
    </location>
</feature>
<dbReference type="GO" id="GO:0005524">
    <property type="term" value="F:ATP binding"/>
    <property type="evidence" value="ECO:0007669"/>
    <property type="project" value="InterPro"/>
</dbReference>
<dbReference type="PROSITE" id="PS51194">
    <property type="entry name" value="HELICASE_CTER"/>
    <property type="match status" value="1"/>
</dbReference>
<dbReference type="InterPro" id="IPR001650">
    <property type="entry name" value="Helicase_C-like"/>
</dbReference>
<evidence type="ECO:0000259" key="7">
    <source>
        <dbReference type="PROSITE" id="PS51196"/>
    </source>
</evidence>
<dbReference type="Pfam" id="PF01043">
    <property type="entry name" value="SecA_PP_bind"/>
    <property type="match status" value="1"/>
</dbReference>
<dbReference type="InterPro" id="IPR000185">
    <property type="entry name" value="SecA"/>
</dbReference>
<dbReference type="InterPro" id="IPR036670">
    <property type="entry name" value="SecA_X-link_sf"/>
</dbReference>
<organism evidence="8 9">
    <name type="scientific">Stylonychia lemnae</name>
    <name type="common">Ciliate</name>
    <dbReference type="NCBI Taxonomy" id="5949"/>
    <lineage>
        <taxon>Eukaryota</taxon>
        <taxon>Sar</taxon>
        <taxon>Alveolata</taxon>
        <taxon>Ciliophora</taxon>
        <taxon>Intramacronucleata</taxon>
        <taxon>Spirotrichea</taxon>
        <taxon>Stichotrichia</taxon>
        <taxon>Sporadotrichida</taxon>
        <taxon>Oxytrichidae</taxon>
        <taxon>Stylonychinae</taxon>
        <taxon>Stylonychia</taxon>
    </lineage>
</organism>
<evidence type="ECO:0000259" key="6">
    <source>
        <dbReference type="PROSITE" id="PS51194"/>
    </source>
</evidence>
<dbReference type="InterPro" id="IPR011130">
    <property type="entry name" value="SecA_preprotein_X-link_dom"/>
</dbReference>
<dbReference type="OMA" id="CDENATE"/>
<dbReference type="InParanoid" id="A0A078AY90"/>
<dbReference type="PANTHER" id="PTHR30612:SF0">
    <property type="entry name" value="CHLOROPLAST PROTEIN-TRANSPORTING ATPASE"/>
    <property type="match status" value="1"/>
</dbReference>
<keyword evidence="3" id="KW-0811">Translocation</keyword>
<dbReference type="GO" id="GO:0017038">
    <property type="term" value="P:protein import"/>
    <property type="evidence" value="ECO:0007669"/>
    <property type="project" value="InterPro"/>
</dbReference>
<reference evidence="8 9" key="1">
    <citation type="submission" date="2014-06" db="EMBL/GenBank/DDBJ databases">
        <authorList>
            <person name="Swart Estienne"/>
        </authorList>
    </citation>
    <scope>NUCLEOTIDE SEQUENCE [LARGE SCALE GENOMIC DNA]</scope>
    <source>
        <strain evidence="8 9">130c</strain>
    </source>
</reference>
<evidence type="ECO:0000256" key="4">
    <source>
        <dbReference type="SAM" id="Coils"/>
    </source>
</evidence>
<evidence type="ECO:0000313" key="8">
    <source>
        <dbReference type="EMBL" id="CDW85763.1"/>
    </source>
</evidence>
<dbReference type="SUPFAM" id="SSF52540">
    <property type="entry name" value="P-loop containing nucleoside triphosphate hydrolases"/>
    <property type="match status" value="2"/>
</dbReference>
<gene>
    <name evidence="8" type="primary">Contig12726.g13581</name>
    <name evidence="8" type="ORF">STYLEM_14850</name>
</gene>
<dbReference type="SMART" id="SM00957">
    <property type="entry name" value="SecA_DEAD"/>
    <property type="match status" value="1"/>
</dbReference>
<dbReference type="Pfam" id="PF07517">
    <property type="entry name" value="SecA_DEAD"/>
    <property type="match status" value="1"/>
</dbReference>
<dbReference type="OrthoDB" id="419440at2759"/>
<feature type="coiled-coil region" evidence="4">
    <location>
        <begin position="624"/>
        <end position="704"/>
    </location>
</feature>
<dbReference type="Proteomes" id="UP000039865">
    <property type="component" value="Unassembled WGS sequence"/>
</dbReference>
<feature type="coiled-coil region" evidence="4">
    <location>
        <begin position="2393"/>
        <end position="2420"/>
    </location>
</feature>
<evidence type="ECO:0000313" key="9">
    <source>
        <dbReference type="Proteomes" id="UP000039865"/>
    </source>
</evidence>
<feature type="coiled-coil region" evidence="4">
    <location>
        <begin position="5449"/>
        <end position="5494"/>
    </location>
</feature>
<dbReference type="InterPro" id="IPR027417">
    <property type="entry name" value="P-loop_NTPase"/>
</dbReference>
<dbReference type="PRINTS" id="PR00906">
    <property type="entry name" value="SECA"/>
</dbReference>
<dbReference type="Gene3D" id="3.90.1440.10">
    <property type="entry name" value="SecA, preprotein cross-linking domain"/>
    <property type="match status" value="1"/>
</dbReference>
<keyword evidence="2" id="KW-0653">Protein transport</keyword>
<keyword evidence="9" id="KW-1185">Reference proteome</keyword>
<protein>
    <submittedName>
        <fullName evidence="8">Preprotein translocase subunit-like protein</fullName>
    </submittedName>
</protein>
<dbReference type="EMBL" id="CCKQ01014031">
    <property type="protein sequence ID" value="CDW85763.1"/>
    <property type="molecule type" value="Genomic_DNA"/>
</dbReference>
<feature type="region of interest" description="Disordered" evidence="5">
    <location>
        <begin position="1174"/>
        <end position="1206"/>
    </location>
</feature>
<name>A0A078AY90_STYLE</name>
<evidence type="ECO:0000256" key="2">
    <source>
        <dbReference type="ARBA" id="ARBA00022927"/>
    </source>
</evidence>
<accession>A0A078AY90</accession>
<dbReference type="GO" id="GO:0006886">
    <property type="term" value="P:intracellular protein transport"/>
    <property type="evidence" value="ECO:0007669"/>
    <property type="project" value="InterPro"/>
</dbReference>
<dbReference type="InterPro" id="IPR011115">
    <property type="entry name" value="SecA_DEAD"/>
</dbReference>
<feature type="compositionally biased region" description="Low complexity" evidence="5">
    <location>
        <begin position="1187"/>
        <end position="1197"/>
    </location>
</feature>
<keyword evidence="2" id="KW-0813">Transport</keyword>
<keyword evidence="4" id="KW-0175">Coiled coil</keyword>
<feature type="coiled-coil region" evidence="4">
    <location>
        <begin position="1231"/>
        <end position="1265"/>
    </location>
</feature>
<dbReference type="Gene3D" id="3.40.50.300">
    <property type="entry name" value="P-loop containing nucleotide triphosphate hydrolases"/>
    <property type="match status" value="2"/>
</dbReference>